<evidence type="ECO:0000256" key="3">
    <source>
        <dbReference type="ARBA" id="ARBA00022741"/>
    </source>
</evidence>
<dbReference type="PANTHER" id="PTHR23305">
    <property type="entry name" value="OBG GTPASE FAMILY"/>
    <property type="match status" value="1"/>
</dbReference>
<feature type="domain" description="OBG-type G" evidence="7">
    <location>
        <begin position="3"/>
        <end position="276"/>
    </location>
</feature>
<dbReference type="GO" id="GO:0005525">
    <property type="term" value="F:GTP binding"/>
    <property type="evidence" value="ECO:0007669"/>
    <property type="project" value="InterPro"/>
</dbReference>
<evidence type="ECO:0000256" key="5">
    <source>
        <dbReference type="ARBA" id="ARBA00022842"/>
    </source>
</evidence>
<dbReference type="OrthoDB" id="9810373at2"/>
<protein>
    <recommendedName>
        <fullName evidence="6">Ribosome-binding ATPase YchF</fullName>
    </recommendedName>
</protein>
<feature type="binding site" evidence="6">
    <location>
        <begin position="12"/>
        <end position="17"/>
    </location>
    <ligand>
        <name>ATP</name>
        <dbReference type="ChEBI" id="CHEBI:30616"/>
    </ligand>
</feature>
<dbReference type="InterPro" id="IPR027417">
    <property type="entry name" value="P-loop_NTPase"/>
</dbReference>
<evidence type="ECO:0000256" key="2">
    <source>
        <dbReference type="ARBA" id="ARBA00022723"/>
    </source>
</evidence>
<accession>A0A0K2BLB1</accession>
<dbReference type="FunFam" id="1.10.150.300:FF:000001">
    <property type="entry name" value="Ribosome-binding ATPase YchF"/>
    <property type="match status" value="1"/>
</dbReference>
<dbReference type="Gene3D" id="3.10.20.30">
    <property type="match status" value="1"/>
</dbReference>
<dbReference type="AlphaFoldDB" id="A0A0K2BLB1"/>
<dbReference type="GO" id="GO:0046872">
    <property type="term" value="F:metal ion binding"/>
    <property type="evidence" value="ECO:0007669"/>
    <property type="project" value="UniProtKB-KW"/>
</dbReference>
<dbReference type="Pfam" id="PF06071">
    <property type="entry name" value="YchF-GTPase_C"/>
    <property type="match status" value="1"/>
</dbReference>
<dbReference type="InterPro" id="IPR023192">
    <property type="entry name" value="TGS-like_dom_sf"/>
</dbReference>
<comment type="similarity">
    <text evidence="6">Belongs to the TRAFAC class OBG-HflX-like GTPase superfamily. OBG GTPase family. YchF/OLA1 subfamily.</text>
</comment>
<evidence type="ECO:0000259" key="7">
    <source>
        <dbReference type="PROSITE" id="PS51710"/>
    </source>
</evidence>
<dbReference type="PROSITE" id="PS51710">
    <property type="entry name" value="G_OBG"/>
    <property type="match status" value="1"/>
</dbReference>
<dbReference type="Gene3D" id="1.10.150.300">
    <property type="entry name" value="TGS-like domain"/>
    <property type="match status" value="1"/>
</dbReference>
<keyword evidence="3 6" id="KW-0547">Nucleotide-binding</keyword>
<dbReference type="InterPro" id="IPR012675">
    <property type="entry name" value="Beta-grasp_dom_sf"/>
</dbReference>
<dbReference type="PANTHER" id="PTHR23305:SF18">
    <property type="entry name" value="OBG-TYPE G DOMAIN-CONTAINING PROTEIN"/>
    <property type="match status" value="1"/>
</dbReference>
<dbReference type="CDD" id="cd01900">
    <property type="entry name" value="YchF"/>
    <property type="match status" value="1"/>
</dbReference>
<dbReference type="Proteomes" id="UP000056466">
    <property type="component" value="Chromosome"/>
</dbReference>
<dbReference type="InterPro" id="IPR013029">
    <property type="entry name" value="YchF_C"/>
</dbReference>
<dbReference type="EMBL" id="CP011787">
    <property type="protein sequence ID" value="AKZ65843.1"/>
    <property type="molecule type" value="Genomic_DNA"/>
</dbReference>
<dbReference type="InterPro" id="IPR006073">
    <property type="entry name" value="GTP-bd"/>
</dbReference>
<dbReference type="InterPro" id="IPR031167">
    <property type="entry name" value="G_OBG"/>
</dbReference>
<dbReference type="InterPro" id="IPR041706">
    <property type="entry name" value="YchF_N"/>
</dbReference>
<evidence type="ECO:0000256" key="1">
    <source>
        <dbReference type="ARBA" id="ARBA00001946"/>
    </source>
</evidence>
<dbReference type="InterPro" id="IPR004095">
    <property type="entry name" value="TGS"/>
</dbReference>
<dbReference type="PATRIC" id="fig|186490.8.peg.229"/>
<dbReference type="GO" id="GO:0016887">
    <property type="term" value="F:ATP hydrolysis activity"/>
    <property type="evidence" value="ECO:0007669"/>
    <property type="project" value="UniProtKB-UniRule"/>
</dbReference>
<dbReference type="GO" id="GO:0043023">
    <property type="term" value="F:ribosomal large subunit binding"/>
    <property type="evidence" value="ECO:0007669"/>
    <property type="project" value="UniProtKB-UniRule"/>
</dbReference>
<dbReference type="PRINTS" id="PR00326">
    <property type="entry name" value="GTP1OBG"/>
</dbReference>
<dbReference type="GO" id="GO:0005524">
    <property type="term" value="F:ATP binding"/>
    <property type="evidence" value="ECO:0007669"/>
    <property type="project" value="UniProtKB-UniRule"/>
</dbReference>
<reference evidence="9 10" key="1">
    <citation type="submission" date="2015-06" db="EMBL/GenBank/DDBJ databases">
        <title>Lineage-specific patterns of genome deterioration in obligate symbionts.</title>
        <authorList>
            <person name="Bennett G.M."/>
            <person name="McCutcheon J.P."/>
            <person name="McDonald B.R."/>
            <person name="Moran N.A."/>
        </authorList>
    </citation>
    <scope>NUCLEOTIDE SEQUENCE [LARGE SCALE GENOMIC DNA]</scope>
    <source>
        <strain evidence="9 10">B-GSS</strain>
    </source>
</reference>
<evidence type="ECO:0000313" key="10">
    <source>
        <dbReference type="Proteomes" id="UP000056466"/>
    </source>
</evidence>
<keyword evidence="4 6" id="KW-0067">ATP-binding</keyword>
<evidence type="ECO:0000256" key="4">
    <source>
        <dbReference type="ARBA" id="ARBA00022840"/>
    </source>
</evidence>
<dbReference type="SUPFAM" id="SSF81271">
    <property type="entry name" value="TGS-like"/>
    <property type="match status" value="1"/>
</dbReference>
<dbReference type="KEGG" id="bcig:AB162_242"/>
<keyword evidence="5" id="KW-0460">Magnesium</keyword>
<dbReference type="PROSITE" id="PS51880">
    <property type="entry name" value="TGS"/>
    <property type="match status" value="1"/>
</dbReference>
<dbReference type="Gene3D" id="3.40.50.300">
    <property type="entry name" value="P-loop containing nucleotide triphosphate hydrolases"/>
    <property type="match status" value="1"/>
</dbReference>
<comment type="function">
    <text evidence="6">ATPase that binds to both the 70S ribosome and the 50S ribosomal subunit in a nucleotide-independent manner.</text>
</comment>
<evidence type="ECO:0000256" key="6">
    <source>
        <dbReference type="HAMAP-Rule" id="MF_00944"/>
    </source>
</evidence>
<dbReference type="CDD" id="cd04867">
    <property type="entry name" value="TGS_YchF_OLA1"/>
    <property type="match status" value="1"/>
</dbReference>
<dbReference type="InterPro" id="IPR004396">
    <property type="entry name" value="ATPase_YchF/OLA1"/>
</dbReference>
<evidence type="ECO:0000313" key="9">
    <source>
        <dbReference type="EMBL" id="AKZ65843.1"/>
    </source>
</evidence>
<organism evidence="9 10">
    <name type="scientific">Candidatus Palibaumannia cicadellinicola</name>
    <dbReference type="NCBI Taxonomy" id="186490"/>
    <lineage>
        <taxon>Bacteria</taxon>
        <taxon>Pseudomonadati</taxon>
        <taxon>Pseudomonadota</taxon>
        <taxon>Gammaproteobacteria</taxon>
        <taxon>Candidatus Palibaumannia</taxon>
    </lineage>
</organism>
<name>A0A0K2BLB1_9GAMM</name>
<dbReference type="NCBIfam" id="TIGR00092">
    <property type="entry name" value="redox-regulated ATPase YchF"/>
    <property type="match status" value="1"/>
</dbReference>
<dbReference type="SUPFAM" id="SSF52540">
    <property type="entry name" value="P-loop containing nucleoside triphosphate hydrolases"/>
    <property type="match status" value="1"/>
</dbReference>
<feature type="domain" description="TGS" evidence="8">
    <location>
        <begin position="276"/>
        <end position="359"/>
    </location>
</feature>
<keyword evidence="10" id="KW-1185">Reference proteome</keyword>
<gene>
    <name evidence="6 9" type="primary">ychF</name>
    <name evidence="9" type="ORF">AB162_242</name>
</gene>
<dbReference type="GO" id="GO:0005737">
    <property type="term" value="C:cytoplasm"/>
    <property type="evidence" value="ECO:0007669"/>
    <property type="project" value="TreeGrafter"/>
</dbReference>
<comment type="cofactor">
    <cofactor evidence="1">
        <name>Mg(2+)</name>
        <dbReference type="ChEBI" id="CHEBI:18420"/>
    </cofactor>
</comment>
<dbReference type="FunFam" id="3.10.20.30:FF:000001">
    <property type="entry name" value="Ribosome-binding ATPase YchF"/>
    <property type="match status" value="1"/>
</dbReference>
<dbReference type="Pfam" id="PF01926">
    <property type="entry name" value="MMR_HSR1"/>
    <property type="match status" value="1"/>
</dbReference>
<sequence>MALQCGIVGLPNVGKSTLFNALTKASIAAANFPFCTIEPNTGILSVPDKRLDQLALVVKPQRIVPTTIKFVDTAGLVQNASKGEGLGNKFLMHIREVEVICHVVRCFENNNIIHIAGKVDPISDIEVINTELALSDIGICERALNKVHKRVKIGDKHAKIEEFLLEKCLKHLSNAGMLRTLQLSNEEKTTLINYNFLTIKPTMYIANVNNYGLQNNVFIEKVKKIAAIEKSIVVTVCAILDSENLYTEEYNNYLAELDVTKYGLNSVIRAGYELLNLQTYFTAGTNEVRAWTIPVGTTALQAARKIHTDFAKGFIRAQTITFDHFITFKGEKGAKKAGKMRFEGKDYIVQDGDIINFLFNV</sequence>
<keyword evidence="2" id="KW-0479">Metal-binding</keyword>
<proteinExistence type="inferred from homology"/>
<evidence type="ECO:0000259" key="8">
    <source>
        <dbReference type="PROSITE" id="PS51880"/>
    </source>
</evidence>
<dbReference type="PIRSF" id="PIRSF006641">
    <property type="entry name" value="CHP00092"/>
    <property type="match status" value="1"/>
</dbReference>
<dbReference type="InterPro" id="IPR012676">
    <property type="entry name" value="TGS-like"/>
</dbReference>
<dbReference type="HAMAP" id="MF_00944">
    <property type="entry name" value="YchF_OLA1_ATPase"/>
    <property type="match status" value="1"/>
</dbReference>
<dbReference type="RefSeq" id="WP_053096756.1">
    <property type="nucleotide sequence ID" value="NZ_CP011787.1"/>
</dbReference>